<protein>
    <submittedName>
        <fullName evidence="1">GYD domain-containing protein</fullName>
    </submittedName>
</protein>
<name>A0A7C3Z3J8_UNCW3</name>
<comment type="caution">
    <text evidence="1">The sequence shown here is derived from an EMBL/GenBank/DDBJ whole genome shotgun (WGS) entry which is preliminary data.</text>
</comment>
<organism evidence="1">
    <name type="scientific">candidate division WOR-3 bacterium</name>
    <dbReference type="NCBI Taxonomy" id="2052148"/>
    <lineage>
        <taxon>Bacteria</taxon>
        <taxon>Bacteria division WOR-3</taxon>
    </lineage>
</organism>
<dbReference type="EMBL" id="DTMQ01000039">
    <property type="protein sequence ID" value="HGE99598.1"/>
    <property type="molecule type" value="Genomic_DNA"/>
</dbReference>
<dbReference type="Pfam" id="PF08734">
    <property type="entry name" value="GYD"/>
    <property type="match status" value="1"/>
</dbReference>
<sequence length="93" mass="10455">MPYYLLLTRLTDEGRKTLKENPGRLREVNREVEAMGAKIIAQYALLGVYDFLNLVEAPSNEIISKISVELGSRGTLEITTFPAIPIDEFLKSI</sequence>
<dbReference type="AlphaFoldDB" id="A0A7C3Z3J8"/>
<accession>A0A7C3Z3J8</accession>
<reference evidence="1" key="1">
    <citation type="journal article" date="2020" name="mSystems">
        <title>Genome- and Community-Level Interaction Insights into Carbon Utilization and Element Cycling Functions of Hydrothermarchaeota in Hydrothermal Sediment.</title>
        <authorList>
            <person name="Zhou Z."/>
            <person name="Liu Y."/>
            <person name="Xu W."/>
            <person name="Pan J."/>
            <person name="Luo Z.H."/>
            <person name="Li M."/>
        </authorList>
    </citation>
    <scope>NUCLEOTIDE SEQUENCE [LARGE SCALE GENOMIC DNA]</scope>
    <source>
        <strain evidence="1">SpSt-906</strain>
    </source>
</reference>
<proteinExistence type="predicted"/>
<gene>
    <name evidence="1" type="ORF">ENX07_05970</name>
</gene>
<dbReference type="InterPro" id="IPR014845">
    <property type="entry name" value="GYD/TTHA1554"/>
</dbReference>
<evidence type="ECO:0000313" key="1">
    <source>
        <dbReference type="EMBL" id="HGE99598.1"/>
    </source>
</evidence>